<dbReference type="InterPro" id="IPR011990">
    <property type="entry name" value="TPR-like_helical_dom_sf"/>
</dbReference>
<dbReference type="Gene3D" id="1.25.40.10">
    <property type="entry name" value="Tetratricopeptide repeat domain"/>
    <property type="match status" value="1"/>
</dbReference>
<dbReference type="EMBL" id="CCAG010002173">
    <property type="status" value="NOT_ANNOTATED_CDS"/>
    <property type="molecule type" value="Genomic_DNA"/>
</dbReference>
<keyword evidence="1" id="KW-0677">Repeat</keyword>
<proteinExistence type="predicted"/>
<dbReference type="SUPFAM" id="SSF48452">
    <property type="entry name" value="TPR-like"/>
    <property type="match status" value="1"/>
</dbReference>
<dbReference type="PROSITE" id="PS50293">
    <property type="entry name" value="TPR_REGION"/>
    <property type="match status" value="1"/>
</dbReference>
<keyword evidence="5" id="KW-1185">Reference proteome</keyword>
<dbReference type="InterPro" id="IPR019734">
    <property type="entry name" value="TPR_rpt"/>
</dbReference>
<dbReference type="GO" id="GO:0005794">
    <property type="term" value="C:Golgi apparatus"/>
    <property type="evidence" value="ECO:0007669"/>
    <property type="project" value="TreeGrafter"/>
</dbReference>
<accession>A0A1B0GCN4</accession>
<name>A0A1B0GCN4_GLOMM</name>
<dbReference type="STRING" id="37546.A0A1B0GCN4"/>
<dbReference type="FunFam" id="1.25.40.10:FF:001412">
    <property type="entry name" value="RE19263p"/>
    <property type="match status" value="1"/>
</dbReference>
<dbReference type="SMART" id="SM00028">
    <property type="entry name" value="TPR"/>
    <property type="match status" value="2"/>
</dbReference>
<sequence>MDSKANNVSEPSLSQYFANDPPSFFDEIAANKASVSESATDGTNAVATNYQNQGTCIKATAGPNPLQSNFASTTSQSTPNTGTIGNLPSHTFSGGFKPPEYIENPGELEEDLKVPDQVRNFWEPPHTEPGVPPLLTMPGIQIANDLPDLIAAAVLEHLGNQELCLRKILNADSVTQDERGLRSLIAAGCYRAAVNLTGRLLTIYGQGYGRAGQPSKHSPHSLQLWFTRLTLLAKLGEYELLQQEAEPFELLNRSDVYYEQFYSEMYPDKTGSIASFSFRLLLAELPIYLGNPQLALDRLSELYVICNEIKQYYNERQPPEAQEFWKKRELRVLHAIVNCALIMKKFNLIDDILRSMIFDRSDLSKEERRALFSAWGRIYLQIGDIFGAEQKFAEARRLRKIYSQPDLRDLVDKGLITVAKNDFPEAYATFQKALHLESGNTMILNNMGVCLLYAGKLKDAINLFERAINLNPQKSLNESLLVNLSTLYELESNHSKNKKLNLLRLINRYKPDLNISLEICLKLQAIN</sequence>
<evidence type="ECO:0000256" key="2">
    <source>
        <dbReference type="ARBA" id="ARBA00022803"/>
    </source>
</evidence>
<dbReference type="Proteomes" id="UP000092444">
    <property type="component" value="Unassembled WGS sequence"/>
</dbReference>
<dbReference type="AlphaFoldDB" id="A0A1B0GCN4"/>
<evidence type="ECO:0000256" key="3">
    <source>
        <dbReference type="PROSITE-ProRule" id="PRU00339"/>
    </source>
</evidence>
<evidence type="ECO:0000256" key="1">
    <source>
        <dbReference type="ARBA" id="ARBA00022737"/>
    </source>
</evidence>
<dbReference type="PANTHER" id="PTHR21581:SF6">
    <property type="entry name" value="TRAFFICKING PROTEIN PARTICLE COMPLEX SUBUNIT 12"/>
    <property type="match status" value="1"/>
</dbReference>
<dbReference type="InterPro" id="IPR013105">
    <property type="entry name" value="TPR_2"/>
</dbReference>
<evidence type="ECO:0000313" key="5">
    <source>
        <dbReference type="Proteomes" id="UP000092444"/>
    </source>
</evidence>
<dbReference type="EnsemblMetazoa" id="GMOY011060-RA">
    <property type="protein sequence ID" value="GMOY011060-PA"/>
    <property type="gene ID" value="GMOY011060"/>
</dbReference>
<keyword evidence="2 3" id="KW-0802">TPR repeat</keyword>
<dbReference type="GO" id="GO:0030008">
    <property type="term" value="C:TRAPP complex"/>
    <property type="evidence" value="ECO:0007669"/>
    <property type="project" value="TreeGrafter"/>
</dbReference>
<dbReference type="PhylomeDB" id="A0A1B0GCN4"/>
<feature type="repeat" description="TPR" evidence="3">
    <location>
        <begin position="441"/>
        <end position="474"/>
    </location>
</feature>
<dbReference type="PROSITE" id="PS50005">
    <property type="entry name" value="TPR"/>
    <property type="match status" value="1"/>
</dbReference>
<dbReference type="PANTHER" id="PTHR21581">
    <property type="entry name" value="D-ALANYL-D-ALANINE CARBOXYPEPTIDASE"/>
    <property type="match status" value="1"/>
</dbReference>
<dbReference type="Pfam" id="PF07719">
    <property type="entry name" value="TPR_2"/>
    <property type="match status" value="1"/>
</dbReference>
<organism evidence="4 5">
    <name type="scientific">Glossina morsitans morsitans</name>
    <name type="common">Savannah tsetse fly</name>
    <dbReference type="NCBI Taxonomy" id="37546"/>
    <lineage>
        <taxon>Eukaryota</taxon>
        <taxon>Metazoa</taxon>
        <taxon>Ecdysozoa</taxon>
        <taxon>Arthropoda</taxon>
        <taxon>Hexapoda</taxon>
        <taxon>Insecta</taxon>
        <taxon>Pterygota</taxon>
        <taxon>Neoptera</taxon>
        <taxon>Endopterygota</taxon>
        <taxon>Diptera</taxon>
        <taxon>Brachycera</taxon>
        <taxon>Muscomorpha</taxon>
        <taxon>Hippoboscoidea</taxon>
        <taxon>Glossinidae</taxon>
        <taxon>Glossina</taxon>
    </lineage>
</organism>
<reference evidence="4" key="1">
    <citation type="submission" date="2020-05" db="UniProtKB">
        <authorList>
            <consortium name="EnsemblMetazoa"/>
        </authorList>
    </citation>
    <scope>IDENTIFICATION</scope>
    <source>
        <strain evidence="4">Yale</strain>
    </source>
</reference>
<protein>
    <submittedName>
        <fullName evidence="4">Uncharacterized protein</fullName>
    </submittedName>
</protein>
<evidence type="ECO:0000313" key="4">
    <source>
        <dbReference type="EnsemblMetazoa" id="GMOY011060-PA"/>
    </source>
</evidence>